<dbReference type="InterPro" id="IPR011014">
    <property type="entry name" value="MscS_channel_TM-2"/>
</dbReference>
<evidence type="ECO:0000256" key="8">
    <source>
        <dbReference type="SAM" id="Phobius"/>
    </source>
</evidence>
<feature type="transmembrane region" description="Helical" evidence="8">
    <location>
        <begin position="655"/>
        <end position="681"/>
    </location>
</feature>
<dbReference type="SUPFAM" id="SSF82689">
    <property type="entry name" value="Mechanosensitive channel protein MscS (YggB), C-terminal domain"/>
    <property type="match status" value="1"/>
</dbReference>
<dbReference type="Gene3D" id="2.30.30.60">
    <property type="match status" value="1"/>
</dbReference>
<keyword evidence="3" id="KW-1003">Cell membrane</keyword>
<dbReference type="InterPro" id="IPR023408">
    <property type="entry name" value="MscS_beta-dom_sf"/>
</dbReference>
<dbReference type="InterPro" id="IPR022249">
    <property type="entry name" value="DUF3772"/>
</dbReference>
<dbReference type="Pfam" id="PF21082">
    <property type="entry name" value="MS_channel_3rd"/>
    <property type="match status" value="1"/>
</dbReference>
<evidence type="ECO:0000256" key="6">
    <source>
        <dbReference type="ARBA" id="ARBA00023136"/>
    </source>
</evidence>
<feature type="transmembrane region" description="Helical" evidence="8">
    <location>
        <begin position="278"/>
        <end position="302"/>
    </location>
</feature>
<dbReference type="AlphaFoldDB" id="A0A1M5EPW2"/>
<comment type="similarity">
    <text evidence="2">Belongs to the MscS (TC 1.A.23) family.</text>
</comment>
<evidence type="ECO:0000259" key="10">
    <source>
        <dbReference type="Pfam" id="PF12607"/>
    </source>
</evidence>
<feature type="region of interest" description="Disordered" evidence="7">
    <location>
        <begin position="48"/>
        <end position="98"/>
    </location>
</feature>
<sequence length="845" mass="91970">MQTLPAVPTPSPIPFAQQFSFSNQTLRFAWTLLILLAAVIWWPSAHAQNRPAGPADHTTAASANESPLHEPRQALQAVQQRLETARTSHAEDALSDDSLNSLRQQTMQSHAQARDYAQSLSPRLSDLQSRLLELGDTPSDSPENTEVAQQREQITQAIAQMETQNRLASLLMLDAEQTLETIATERRQLFQSHLWQRSPSLLTGRFWLSFTQNSNLDTQRGEALWSDLRTRMGSIPFILWILLLAWPVALIVLHRRLRHRLRRLASAKVPAGRLRRCLYAWSQILLASLTPFAIVGGIYTLLSWSAPLPDSVRSILLGLVGVAAYCGYTTGLGRALLAPNTPSWRLAPIPGATANALRHIPLWLALLLALNWLTEQFNQLLNTRIGLSILADSLYALATIAVLALALRHTRPRHGHDTEKNPGNLPAGTGTWVATLLRQNRTLIQTLLWGSLAFALGTLLVGYVVFAKFLLQQLIWFFTVIGTAYLLAATVSDIAALLIRSTAQAPQPASLPESPGGAAASPLVAQSPFKKWIVLGAGLAQASIALLAITLLLASFGRESLGFIGHMQYLQGHLQWGEVSIRPVAIVQALAFFLIGAALIQVVRRWLTERFLPATGLDSGVQTSLSTVAGYVGYVAVFATTLSVLGVGFEKVTWIASALSVGIGFGLQAIVQNFVSGLILLAERPVKVGDWVSLSGVEGDIRRINVRATEIQMSDRSTIIVPNSELITKMVRNITYADSMGRVQIKLAMPLDTPAETVRNIILAAFSEQEAILDNPAPNVYLDDITSSGLLFNATGFVASPRLAYRTRSALLFDILQRLNQAGVATSSPATMVLTSPASPADPLD</sequence>
<accession>A0A1M5EPW2</accession>
<gene>
    <name evidence="12" type="ORF">SAMN02745117_02640</name>
</gene>
<feature type="domain" description="DUF3772" evidence="10">
    <location>
        <begin position="166"/>
        <end position="227"/>
    </location>
</feature>
<evidence type="ECO:0000259" key="11">
    <source>
        <dbReference type="Pfam" id="PF21082"/>
    </source>
</evidence>
<keyword evidence="5 8" id="KW-1133">Transmembrane helix</keyword>
<protein>
    <submittedName>
        <fullName evidence="12">Small-conductance mechanosensitive channel</fullName>
    </submittedName>
</protein>
<feature type="transmembrane region" description="Helical" evidence="8">
    <location>
        <begin position="532"/>
        <end position="556"/>
    </location>
</feature>
<feature type="transmembrane region" description="Helical" evidence="8">
    <location>
        <begin position="385"/>
        <end position="407"/>
    </location>
</feature>
<dbReference type="Gene3D" id="1.10.287.1260">
    <property type="match status" value="1"/>
</dbReference>
<dbReference type="PANTHER" id="PTHR30347:SF9">
    <property type="entry name" value="MINICONDUCTANCE MECHANOSENSITIVE CHANNEL MSCM"/>
    <property type="match status" value="1"/>
</dbReference>
<evidence type="ECO:0000256" key="3">
    <source>
        <dbReference type="ARBA" id="ARBA00022475"/>
    </source>
</evidence>
<evidence type="ECO:0000256" key="2">
    <source>
        <dbReference type="ARBA" id="ARBA00008017"/>
    </source>
</evidence>
<dbReference type="EMBL" id="FQUZ01000044">
    <property type="protein sequence ID" value="SHF81343.1"/>
    <property type="molecule type" value="Genomic_DNA"/>
</dbReference>
<dbReference type="Gene3D" id="3.30.70.100">
    <property type="match status" value="1"/>
</dbReference>
<feature type="domain" description="Mechanosensitive ion channel MscS C-terminal" evidence="11">
    <location>
        <begin position="750"/>
        <end position="825"/>
    </location>
</feature>
<dbReference type="SUPFAM" id="SSF50182">
    <property type="entry name" value="Sm-like ribonucleoproteins"/>
    <property type="match status" value="1"/>
</dbReference>
<dbReference type="InterPro" id="IPR010920">
    <property type="entry name" value="LSM_dom_sf"/>
</dbReference>
<evidence type="ECO:0000256" key="5">
    <source>
        <dbReference type="ARBA" id="ARBA00022989"/>
    </source>
</evidence>
<dbReference type="InterPro" id="IPR006685">
    <property type="entry name" value="MscS_channel_2nd"/>
</dbReference>
<dbReference type="PANTHER" id="PTHR30347">
    <property type="entry name" value="POTASSIUM CHANNEL RELATED"/>
    <property type="match status" value="1"/>
</dbReference>
<evidence type="ECO:0000313" key="13">
    <source>
        <dbReference type="Proteomes" id="UP000184327"/>
    </source>
</evidence>
<feature type="transmembrane region" description="Helical" evidence="8">
    <location>
        <begin position="314"/>
        <end position="336"/>
    </location>
</feature>
<feature type="transmembrane region" description="Helical" evidence="8">
    <location>
        <begin position="585"/>
        <end position="607"/>
    </location>
</feature>
<dbReference type="SUPFAM" id="SSF82861">
    <property type="entry name" value="Mechanosensitive channel protein MscS (YggB), transmembrane region"/>
    <property type="match status" value="1"/>
</dbReference>
<evidence type="ECO:0000259" key="9">
    <source>
        <dbReference type="Pfam" id="PF00924"/>
    </source>
</evidence>
<dbReference type="GO" id="GO:0005886">
    <property type="term" value="C:plasma membrane"/>
    <property type="evidence" value="ECO:0007669"/>
    <property type="project" value="UniProtKB-SubCell"/>
</dbReference>
<keyword evidence="6 8" id="KW-0472">Membrane</keyword>
<dbReference type="Pfam" id="PF12607">
    <property type="entry name" value="DUF3772"/>
    <property type="match status" value="1"/>
</dbReference>
<keyword evidence="4 8" id="KW-0812">Transmembrane</keyword>
<dbReference type="STRING" id="1122156.SAMN02745117_02640"/>
<evidence type="ECO:0000256" key="1">
    <source>
        <dbReference type="ARBA" id="ARBA00004651"/>
    </source>
</evidence>
<feature type="transmembrane region" description="Helical" evidence="8">
    <location>
        <begin position="628"/>
        <end position="649"/>
    </location>
</feature>
<dbReference type="Pfam" id="PF00924">
    <property type="entry name" value="MS_channel_2nd"/>
    <property type="match status" value="1"/>
</dbReference>
<reference evidence="12 13" key="1">
    <citation type="submission" date="2016-11" db="EMBL/GenBank/DDBJ databases">
        <authorList>
            <person name="Jaros S."/>
            <person name="Januszkiewicz K."/>
            <person name="Wedrychowicz H."/>
        </authorList>
    </citation>
    <scope>NUCLEOTIDE SEQUENCE [LARGE SCALE GENOMIC DNA]</scope>
    <source>
        <strain evidence="12 13">DSM 16112</strain>
    </source>
</reference>
<comment type="subcellular location">
    <subcellularLocation>
        <location evidence="1">Cell membrane</location>
        <topology evidence="1">Multi-pass membrane protein</topology>
    </subcellularLocation>
</comment>
<feature type="domain" description="Mechanosensitive ion channel MscS" evidence="9">
    <location>
        <begin position="670"/>
        <end position="735"/>
    </location>
</feature>
<feature type="transmembrane region" description="Helical" evidence="8">
    <location>
        <begin position="447"/>
        <end position="469"/>
    </location>
</feature>
<evidence type="ECO:0000256" key="4">
    <source>
        <dbReference type="ARBA" id="ARBA00022692"/>
    </source>
</evidence>
<feature type="transmembrane region" description="Helical" evidence="8">
    <location>
        <begin position="237"/>
        <end position="257"/>
    </location>
</feature>
<name>A0A1M5EPW2_9BURK</name>
<dbReference type="GO" id="GO:0008381">
    <property type="term" value="F:mechanosensitive monoatomic ion channel activity"/>
    <property type="evidence" value="ECO:0007669"/>
    <property type="project" value="UniProtKB-ARBA"/>
</dbReference>
<evidence type="ECO:0000256" key="7">
    <source>
        <dbReference type="SAM" id="MobiDB-lite"/>
    </source>
</evidence>
<evidence type="ECO:0000313" key="12">
    <source>
        <dbReference type="EMBL" id="SHF81343.1"/>
    </source>
</evidence>
<proteinExistence type="inferred from homology"/>
<dbReference type="RefSeq" id="WP_073357136.1">
    <property type="nucleotide sequence ID" value="NZ_FQUZ01000044.1"/>
</dbReference>
<organism evidence="12 13">
    <name type="scientific">Lampropedia hyalina DSM 16112</name>
    <dbReference type="NCBI Taxonomy" id="1122156"/>
    <lineage>
        <taxon>Bacteria</taxon>
        <taxon>Pseudomonadati</taxon>
        <taxon>Pseudomonadota</taxon>
        <taxon>Betaproteobacteria</taxon>
        <taxon>Burkholderiales</taxon>
        <taxon>Comamonadaceae</taxon>
        <taxon>Lampropedia</taxon>
    </lineage>
</organism>
<dbReference type="InterPro" id="IPR011066">
    <property type="entry name" value="MscS_channel_C_sf"/>
</dbReference>
<keyword evidence="13" id="KW-1185">Reference proteome</keyword>
<dbReference type="Proteomes" id="UP000184327">
    <property type="component" value="Unassembled WGS sequence"/>
</dbReference>
<dbReference type="InterPro" id="IPR052702">
    <property type="entry name" value="MscS-like_channel"/>
</dbReference>
<feature type="compositionally biased region" description="Basic and acidic residues" evidence="7">
    <location>
        <begin position="83"/>
        <end position="92"/>
    </location>
</feature>
<dbReference type="InterPro" id="IPR049278">
    <property type="entry name" value="MS_channel_C"/>
</dbReference>
<feature type="transmembrane region" description="Helical" evidence="8">
    <location>
        <begin position="475"/>
        <end position="499"/>
    </location>
</feature>
<dbReference type="OrthoDB" id="9799209at2"/>